<evidence type="ECO:0000313" key="2">
    <source>
        <dbReference type="EMBL" id="PKG23812.1"/>
    </source>
</evidence>
<keyword evidence="1" id="KW-0812">Transmembrane</keyword>
<comment type="caution">
    <text evidence="2">The sequence shown here is derived from an EMBL/GenBank/DDBJ whole genome shotgun (WGS) entry which is preliminary data.</text>
</comment>
<dbReference type="RefSeq" id="WP_101177043.1">
    <property type="nucleotide sequence ID" value="NZ_PISE01000019.1"/>
</dbReference>
<organism evidence="2 3">
    <name type="scientific">Niallia nealsonii</name>
    <dbReference type="NCBI Taxonomy" id="115979"/>
    <lineage>
        <taxon>Bacteria</taxon>
        <taxon>Bacillati</taxon>
        <taxon>Bacillota</taxon>
        <taxon>Bacilli</taxon>
        <taxon>Bacillales</taxon>
        <taxon>Bacillaceae</taxon>
        <taxon>Niallia</taxon>
    </lineage>
</organism>
<feature type="transmembrane region" description="Helical" evidence="1">
    <location>
        <begin position="96"/>
        <end position="114"/>
    </location>
</feature>
<dbReference type="EMBL" id="PISE01000019">
    <property type="protein sequence ID" value="PKG23812.1"/>
    <property type="molecule type" value="Genomic_DNA"/>
</dbReference>
<dbReference type="Proteomes" id="UP000233375">
    <property type="component" value="Unassembled WGS sequence"/>
</dbReference>
<keyword evidence="1" id="KW-0472">Membrane</keyword>
<accession>A0A2N0Z2T2</accession>
<sequence length="115" mass="13276">MNKISYYYLELVKLIVIAIILFALFGVINDAVIKGITGSSFPNPDFLQYKGSQPLYILQHIACAFLVFVLYKNTIQFIGFHKNKKGKKLSPKWSKTIIYSSLFVIIIYYLFLLLQ</sequence>
<feature type="transmembrane region" description="Helical" evidence="1">
    <location>
        <begin position="56"/>
        <end position="75"/>
    </location>
</feature>
<proteinExistence type="predicted"/>
<reference evidence="2 3" key="1">
    <citation type="journal article" date="2003" name="Int. J. Syst. Evol. Microbiol.">
        <title>Bacillus nealsonii sp. nov., isolated from a spacecraft-assembly facility, whose spores are gamma-radiation resistant.</title>
        <authorList>
            <person name="Venkateswaran K."/>
            <person name="Kempf M."/>
            <person name="Chen F."/>
            <person name="Satomi M."/>
            <person name="Nicholson W."/>
            <person name="Kern R."/>
        </authorList>
    </citation>
    <scope>NUCLEOTIDE SEQUENCE [LARGE SCALE GENOMIC DNA]</scope>
    <source>
        <strain evidence="2 3">FO-92</strain>
    </source>
</reference>
<feature type="transmembrane region" description="Helical" evidence="1">
    <location>
        <begin position="12"/>
        <end position="36"/>
    </location>
</feature>
<dbReference type="OrthoDB" id="2940947at2"/>
<protein>
    <submittedName>
        <fullName evidence="2">Uncharacterized protein</fullName>
    </submittedName>
</protein>
<gene>
    <name evidence="2" type="ORF">CWS01_09940</name>
</gene>
<keyword evidence="1" id="KW-1133">Transmembrane helix</keyword>
<dbReference type="AlphaFoldDB" id="A0A2N0Z2T2"/>
<name>A0A2N0Z2T2_9BACI</name>
<evidence type="ECO:0000256" key="1">
    <source>
        <dbReference type="SAM" id="Phobius"/>
    </source>
</evidence>
<evidence type="ECO:0000313" key="3">
    <source>
        <dbReference type="Proteomes" id="UP000233375"/>
    </source>
</evidence>
<keyword evidence="3" id="KW-1185">Reference proteome</keyword>